<feature type="domain" description="Phosphofructokinase" evidence="11">
    <location>
        <begin position="36"/>
        <end position="332"/>
    </location>
</feature>
<comment type="caution">
    <text evidence="12">The sequence shown here is derived from an EMBL/GenBank/DDBJ whole genome shotgun (WGS) entry which is preliminary data.</text>
</comment>
<dbReference type="GO" id="GO:0030388">
    <property type="term" value="P:fructose 1,6-bisphosphate metabolic process"/>
    <property type="evidence" value="ECO:0007669"/>
    <property type="project" value="TreeGrafter"/>
</dbReference>
<dbReference type="GO" id="GO:0006002">
    <property type="term" value="P:fructose 6-phosphate metabolic process"/>
    <property type="evidence" value="ECO:0007669"/>
    <property type="project" value="InterPro"/>
</dbReference>
<dbReference type="InterPro" id="IPR035966">
    <property type="entry name" value="PKF_sf"/>
</dbReference>
<evidence type="ECO:0000256" key="8">
    <source>
        <dbReference type="ARBA" id="ARBA00022842"/>
    </source>
</evidence>
<dbReference type="Proteomes" id="UP000527315">
    <property type="component" value="Unassembled WGS sequence"/>
</dbReference>
<dbReference type="GO" id="GO:0003872">
    <property type="term" value="F:6-phosphofructokinase activity"/>
    <property type="evidence" value="ECO:0007669"/>
    <property type="project" value="UniProtKB-UniRule"/>
</dbReference>
<evidence type="ECO:0000256" key="4">
    <source>
        <dbReference type="ARBA" id="ARBA00022490"/>
    </source>
</evidence>
<dbReference type="GO" id="GO:0047334">
    <property type="term" value="F:diphosphate-fructose-6-phosphate 1-phosphotransferase activity"/>
    <property type="evidence" value="ECO:0007669"/>
    <property type="project" value="UniProtKB-EC"/>
</dbReference>
<evidence type="ECO:0000256" key="6">
    <source>
        <dbReference type="ARBA" id="ARBA00022723"/>
    </source>
</evidence>
<dbReference type="UniPathway" id="UPA00109">
    <property type="reaction ID" value="UER00182"/>
</dbReference>
<dbReference type="Gene3D" id="3.40.50.460">
    <property type="entry name" value="Phosphofructokinase domain"/>
    <property type="match status" value="1"/>
</dbReference>
<proteinExistence type="inferred from homology"/>
<dbReference type="FunFam" id="3.40.50.460:FF:000002">
    <property type="entry name" value="ATP-dependent 6-phosphofructokinase"/>
    <property type="match status" value="1"/>
</dbReference>
<evidence type="ECO:0000313" key="12">
    <source>
        <dbReference type="EMBL" id="HIH33159.1"/>
    </source>
</evidence>
<dbReference type="InterPro" id="IPR000023">
    <property type="entry name" value="Phosphofructokinase_dom"/>
</dbReference>
<dbReference type="PANTHER" id="PTHR13697:SF52">
    <property type="entry name" value="ATP-DEPENDENT 6-PHOSPHOFRUCTOKINASE 3"/>
    <property type="match status" value="1"/>
</dbReference>
<dbReference type="GO" id="GO:0046872">
    <property type="term" value="F:metal ion binding"/>
    <property type="evidence" value="ECO:0007669"/>
    <property type="project" value="UniProtKB-KW"/>
</dbReference>
<organism evidence="12 13">
    <name type="scientific">Candidatus Iainarchaeum sp</name>
    <dbReference type="NCBI Taxonomy" id="3101447"/>
    <lineage>
        <taxon>Archaea</taxon>
        <taxon>Candidatus Iainarchaeota</taxon>
        <taxon>Candidatus Iainarchaeia</taxon>
        <taxon>Candidatus Iainarchaeales</taxon>
        <taxon>Candidatus Iainarchaeaceae</taxon>
        <taxon>Candidatus Iainarchaeum</taxon>
    </lineage>
</organism>
<keyword evidence="6 10" id="KW-0479">Metal-binding</keyword>
<dbReference type="PRINTS" id="PR00476">
    <property type="entry name" value="PHFRCTKINASE"/>
</dbReference>
<dbReference type="Gene3D" id="3.40.50.450">
    <property type="match status" value="1"/>
</dbReference>
<dbReference type="InterPro" id="IPR022953">
    <property type="entry name" value="ATP_PFK"/>
</dbReference>
<dbReference type="GO" id="GO:0005524">
    <property type="term" value="F:ATP binding"/>
    <property type="evidence" value="ECO:0007669"/>
    <property type="project" value="InterPro"/>
</dbReference>
<comment type="subcellular location">
    <subcellularLocation>
        <location evidence="2 10">Cytoplasm</location>
    </subcellularLocation>
</comment>
<dbReference type="PANTHER" id="PTHR13697">
    <property type="entry name" value="PHOSPHOFRUCTOKINASE"/>
    <property type="match status" value="1"/>
</dbReference>
<feature type="binding site" evidence="10">
    <location>
        <position position="136"/>
    </location>
    <ligand>
        <name>Mg(2+)</name>
        <dbReference type="ChEBI" id="CHEBI:18420"/>
        <note>catalytic</note>
    </ligand>
</feature>
<feature type="binding site" evidence="10">
    <location>
        <position position="195"/>
    </location>
    <ligand>
        <name>substrate</name>
        <note>ligand shared between dimeric partners</note>
    </ligand>
</feature>
<dbReference type="GO" id="GO:0048029">
    <property type="term" value="F:monosaccharide binding"/>
    <property type="evidence" value="ECO:0007669"/>
    <property type="project" value="TreeGrafter"/>
</dbReference>
<dbReference type="NCBIfam" id="NF002872">
    <property type="entry name" value="PRK03202.1"/>
    <property type="match status" value="1"/>
</dbReference>
<feature type="active site" description="Proton acceptor" evidence="10">
    <location>
        <position position="160"/>
    </location>
</feature>
<reference evidence="13" key="1">
    <citation type="journal article" date="2020" name="bioRxiv">
        <title>A rank-normalized archaeal taxonomy based on genome phylogeny resolves widespread incomplete and uneven classifications.</title>
        <authorList>
            <person name="Rinke C."/>
            <person name="Chuvochina M."/>
            <person name="Mussig A.J."/>
            <person name="Chaumeil P.-A."/>
            <person name="Waite D.W."/>
            <person name="Whitman W.B."/>
            <person name="Parks D.H."/>
            <person name="Hugenholtz P."/>
        </authorList>
    </citation>
    <scope>NUCLEOTIDE SEQUENCE [LARGE SCALE GENOMIC DNA]</scope>
</reference>
<evidence type="ECO:0000256" key="10">
    <source>
        <dbReference type="HAMAP-Rule" id="MF_01976"/>
    </source>
</evidence>
<keyword evidence="4 10" id="KW-0963">Cytoplasm</keyword>
<feature type="binding site" evidence="10">
    <location>
        <position position="43"/>
    </location>
    <ligand>
        <name>diphosphate</name>
        <dbReference type="ChEBI" id="CHEBI:33019"/>
    </ligand>
</feature>
<keyword evidence="8 10" id="KW-0460">Magnesium</keyword>
<dbReference type="HAMAP" id="MF_01976">
    <property type="entry name" value="Phosphofructokinase_III"/>
    <property type="match status" value="1"/>
</dbReference>
<dbReference type="InterPro" id="IPR012829">
    <property type="entry name" value="Phosphofructokinase_III"/>
</dbReference>
<feature type="binding site" description="in other chain" evidence="10">
    <location>
        <position position="255"/>
    </location>
    <ligand>
        <name>substrate</name>
        <note>ligand shared between dimeric partners</note>
    </ligand>
</feature>
<dbReference type="EC" id="2.7.1.90" evidence="10"/>
<dbReference type="GO" id="GO:0016208">
    <property type="term" value="F:AMP binding"/>
    <property type="evidence" value="ECO:0007669"/>
    <property type="project" value="TreeGrafter"/>
</dbReference>
<evidence type="ECO:0000256" key="9">
    <source>
        <dbReference type="ARBA" id="ARBA00023152"/>
    </source>
</evidence>
<comment type="cofactor">
    <cofactor evidence="1 10">
        <name>Mg(2+)</name>
        <dbReference type="ChEBI" id="CHEBI:18420"/>
    </cofactor>
</comment>
<feature type="binding site" description="in other chain" evidence="10">
    <location>
        <begin position="306"/>
        <end position="309"/>
    </location>
    <ligand>
        <name>substrate</name>
        <note>ligand shared between dimeric partners</note>
    </ligand>
</feature>
<dbReference type="AlphaFoldDB" id="A0A7J4KVL1"/>
<evidence type="ECO:0000256" key="7">
    <source>
        <dbReference type="ARBA" id="ARBA00022777"/>
    </source>
</evidence>
<feature type="site" description="Important for catalytic activity; stabilizes the transition state when the phosphoryl donor is PPi" evidence="10">
    <location>
        <position position="157"/>
    </location>
</feature>
<dbReference type="EMBL" id="DUFJ01000066">
    <property type="protein sequence ID" value="HIH33159.1"/>
    <property type="molecule type" value="Genomic_DNA"/>
</dbReference>
<keyword evidence="7 10" id="KW-0418">Kinase</keyword>
<feature type="site" description="Important for catalytic activity and substrate specificity; stabilizes the transition state when the phosphoryl donor is PPi; prevents ATP from binding by mimicking the alpha-phosphate group of ATP" evidence="10">
    <location>
        <position position="137"/>
    </location>
</feature>
<evidence type="ECO:0000259" key="11">
    <source>
        <dbReference type="Pfam" id="PF00365"/>
    </source>
</evidence>
<feature type="binding site" evidence="10">
    <location>
        <position position="300"/>
    </location>
    <ligand>
        <name>substrate</name>
        <note>ligand shared between dimeric partners</note>
    </ligand>
</feature>
<gene>
    <name evidence="10" type="primary">pfp</name>
    <name evidence="12" type="ORF">HA227_02805</name>
</gene>
<comment type="caution">
    <text evidence="10">Lacks conserved residue(s) required for the propagation of feature annotation.</text>
</comment>
<evidence type="ECO:0000313" key="13">
    <source>
        <dbReference type="Proteomes" id="UP000527315"/>
    </source>
</evidence>
<evidence type="ECO:0000256" key="5">
    <source>
        <dbReference type="ARBA" id="ARBA00022679"/>
    </source>
</evidence>
<dbReference type="GO" id="GO:0061621">
    <property type="term" value="P:canonical glycolysis"/>
    <property type="evidence" value="ECO:0007669"/>
    <property type="project" value="TreeGrafter"/>
</dbReference>
<accession>A0A7J4KVL1</accession>
<dbReference type="GO" id="GO:0070095">
    <property type="term" value="F:fructose-6-phosphate binding"/>
    <property type="evidence" value="ECO:0007669"/>
    <property type="project" value="TreeGrafter"/>
</dbReference>
<comment type="function">
    <text evidence="10">Catalyzes the phosphorylation of D-fructose 6-phosphate, the first committing step of glycolysis. Uses inorganic phosphate (PPi) as phosphoryl donor instead of ATP like common ATP-dependent phosphofructokinases (ATP-PFKs), which renders the reaction reversible, and can thus function both in glycolysis and gluconeogenesis. Consistently, PPi-PFK can replace the enzymes of both the forward (ATP-PFK) and reverse (fructose-bisphosphatase (FBPase)) reactions.</text>
</comment>
<comment type="subunit">
    <text evidence="10">Homodimer or homotetramer.</text>
</comment>
<protein>
    <recommendedName>
        <fullName evidence="10">Pyrophosphate--fructose 6-phosphate 1-phosphotransferase</fullName>
        <ecNumber evidence="10">2.7.1.90</ecNumber>
    </recommendedName>
    <alternativeName>
        <fullName evidence="10">6-phosphofructokinase, pyrophosphate dependent</fullName>
    </alternativeName>
    <alternativeName>
        <fullName evidence="10">PPi-dependent phosphofructokinase</fullName>
        <shortName evidence="10">PPi-PFK</shortName>
    </alternativeName>
    <alternativeName>
        <fullName evidence="10">Pyrophosphate-dependent 6-phosphofructose-1-kinase</fullName>
    </alternativeName>
</protein>
<dbReference type="PIRSF" id="PIRSF000532">
    <property type="entry name" value="ATP_PFK_prok"/>
    <property type="match status" value="1"/>
</dbReference>
<feature type="binding site" description="in other chain" evidence="10">
    <location>
        <begin position="158"/>
        <end position="160"/>
    </location>
    <ligand>
        <name>substrate</name>
        <note>ligand shared between dimeric partners</note>
    </ligand>
</feature>
<evidence type="ECO:0000256" key="2">
    <source>
        <dbReference type="ARBA" id="ARBA00004496"/>
    </source>
</evidence>
<comment type="pathway">
    <text evidence="3 10">Carbohydrate degradation; glycolysis; D-glyceraldehyde 3-phosphate and glycerone phosphate from D-glucose: step 3/4.</text>
</comment>
<dbReference type="NCBIfam" id="TIGR02483">
    <property type="entry name" value="PFK_mixed"/>
    <property type="match status" value="1"/>
</dbReference>
<comment type="similarity">
    <text evidence="10">Belongs to the phosphofructokinase type A (PFKA) family. Mixed-substrate PFK group III subfamily.</text>
</comment>
<feature type="binding site" description="in other chain" evidence="10">
    <location>
        <begin position="202"/>
        <end position="204"/>
    </location>
    <ligand>
        <name>substrate</name>
        <note>ligand shared between dimeric partners</note>
    </ligand>
</feature>
<dbReference type="SUPFAM" id="SSF53784">
    <property type="entry name" value="Phosphofructokinase"/>
    <property type="match status" value="1"/>
</dbReference>
<keyword evidence="9 10" id="KW-0324">Glycolysis</keyword>
<dbReference type="GO" id="GO:0005945">
    <property type="term" value="C:6-phosphofructokinase complex"/>
    <property type="evidence" value="ECO:0007669"/>
    <property type="project" value="TreeGrafter"/>
</dbReference>
<evidence type="ECO:0000256" key="3">
    <source>
        <dbReference type="ARBA" id="ARBA00004679"/>
    </source>
</evidence>
<comment type="catalytic activity">
    <reaction evidence="10">
        <text>beta-D-fructose 6-phosphate + diphosphate = beta-D-fructose 1,6-bisphosphate + phosphate + H(+)</text>
        <dbReference type="Rhea" id="RHEA:13613"/>
        <dbReference type="ChEBI" id="CHEBI:15378"/>
        <dbReference type="ChEBI" id="CHEBI:32966"/>
        <dbReference type="ChEBI" id="CHEBI:33019"/>
        <dbReference type="ChEBI" id="CHEBI:43474"/>
        <dbReference type="ChEBI" id="CHEBI:57634"/>
        <dbReference type="EC" id="2.7.1.90"/>
    </reaction>
</comment>
<sequence length="378" mass="40485">MYSNAELANNRFEGKILAKKLQETENSISESGKQVIGVLTGGGDAPGLNAVIRALTVKAMSLGYNVLGFRKGWNGLLGEGEPWPLDLDNVEGIHTLGGTILGTSRTNPYKIENGVEQLKQNLKKFNVHCLVAVGGEDTLGVAMKLQNEGVKVVGVPKTIDNDVNATDYTFGFDTAVNIAAKAIGDLHTTAKSHERVMVVEVMGRHAGWITLHAGIAGGAHYIALPEEPYDIEEICKIVKQRDKQGKHYSIIAVSEGVVSKQTSTVQTQGKALDAFGHVRLGGVAETLAAEIEKLTGKESRHVVLGHLQRAGQPSAFDIVLGTRFGIHAAEMVSKKEFGKMAALQGTEIVSVGMQEALGKLKTVPKQRLEEAKLFFGKG</sequence>
<evidence type="ECO:0000256" key="1">
    <source>
        <dbReference type="ARBA" id="ARBA00001946"/>
    </source>
</evidence>
<dbReference type="GO" id="GO:0042802">
    <property type="term" value="F:identical protein binding"/>
    <property type="evidence" value="ECO:0007669"/>
    <property type="project" value="TreeGrafter"/>
</dbReference>
<comment type="activity regulation">
    <text evidence="10">Non-allosteric.</text>
</comment>
<dbReference type="Pfam" id="PF00365">
    <property type="entry name" value="PFK"/>
    <property type="match status" value="1"/>
</dbReference>
<dbReference type="InterPro" id="IPR012003">
    <property type="entry name" value="ATP_PFK_prok-type"/>
</dbReference>
<name>A0A7J4KVL1_9ARCH</name>
<keyword evidence="5 10" id="KW-0808">Transferase</keyword>